<evidence type="ECO:0000313" key="2">
    <source>
        <dbReference type="Proteomes" id="UP000315783"/>
    </source>
</evidence>
<dbReference type="AlphaFoldDB" id="A0A545V139"/>
<gene>
    <name evidence="1" type="ORF">IF1G_06413</name>
</gene>
<reference evidence="1 2" key="1">
    <citation type="journal article" date="2019" name="Appl. Microbiol. Biotechnol.">
        <title>Genome sequence of Isaria javanica and comparative genome analysis insights into family S53 peptidase evolution in fungal entomopathogens.</title>
        <authorList>
            <person name="Lin R."/>
            <person name="Zhang X."/>
            <person name="Xin B."/>
            <person name="Zou M."/>
            <person name="Gao Y."/>
            <person name="Qin F."/>
            <person name="Hu Q."/>
            <person name="Xie B."/>
            <person name="Cheng X."/>
        </authorList>
    </citation>
    <scope>NUCLEOTIDE SEQUENCE [LARGE SCALE GENOMIC DNA]</scope>
    <source>
        <strain evidence="1 2">IJ1G</strain>
    </source>
</reference>
<sequence length="141" mass="15623">MFPVQLPSLTCALDCRTLLAGWSSSYPAVIGPRNGARGRFAVCERVEAIDKARPATSRRLTLACLSHLEKKKNEVPRLSIVCLARPSRDPPPGDASQRQHFHSRSLFKNLHPELTRSVELAAHLSSRSFHPVQKGRFSASL</sequence>
<dbReference type="Proteomes" id="UP000315783">
    <property type="component" value="Unassembled WGS sequence"/>
</dbReference>
<dbReference type="EMBL" id="SPUK01000008">
    <property type="protein sequence ID" value="TQV95426.1"/>
    <property type="molecule type" value="Genomic_DNA"/>
</dbReference>
<accession>A0A545V139</accession>
<proteinExistence type="predicted"/>
<comment type="caution">
    <text evidence="1">The sequence shown here is derived from an EMBL/GenBank/DDBJ whole genome shotgun (WGS) entry which is preliminary data.</text>
</comment>
<name>A0A545V139_9HYPO</name>
<keyword evidence="2" id="KW-1185">Reference proteome</keyword>
<evidence type="ECO:0000313" key="1">
    <source>
        <dbReference type="EMBL" id="TQV95426.1"/>
    </source>
</evidence>
<protein>
    <submittedName>
        <fullName evidence="1">Uncharacterized protein</fullName>
    </submittedName>
</protein>
<organism evidence="1 2">
    <name type="scientific">Cordyceps javanica</name>
    <dbReference type="NCBI Taxonomy" id="43265"/>
    <lineage>
        <taxon>Eukaryota</taxon>
        <taxon>Fungi</taxon>
        <taxon>Dikarya</taxon>
        <taxon>Ascomycota</taxon>
        <taxon>Pezizomycotina</taxon>
        <taxon>Sordariomycetes</taxon>
        <taxon>Hypocreomycetidae</taxon>
        <taxon>Hypocreales</taxon>
        <taxon>Cordycipitaceae</taxon>
        <taxon>Cordyceps</taxon>
    </lineage>
</organism>